<feature type="region of interest" description="Disordered" evidence="1">
    <location>
        <begin position="45"/>
        <end position="74"/>
    </location>
</feature>
<organism evidence="2 3">
    <name type="scientific">Canavalia gladiata</name>
    <name type="common">Sword bean</name>
    <name type="synonym">Dolichos gladiatus</name>
    <dbReference type="NCBI Taxonomy" id="3824"/>
    <lineage>
        <taxon>Eukaryota</taxon>
        <taxon>Viridiplantae</taxon>
        <taxon>Streptophyta</taxon>
        <taxon>Embryophyta</taxon>
        <taxon>Tracheophyta</taxon>
        <taxon>Spermatophyta</taxon>
        <taxon>Magnoliopsida</taxon>
        <taxon>eudicotyledons</taxon>
        <taxon>Gunneridae</taxon>
        <taxon>Pentapetalae</taxon>
        <taxon>rosids</taxon>
        <taxon>fabids</taxon>
        <taxon>Fabales</taxon>
        <taxon>Fabaceae</taxon>
        <taxon>Papilionoideae</taxon>
        <taxon>50 kb inversion clade</taxon>
        <taxon>NPAAA clade</taxon>
        <taxon>indigoferoid/millettioid clade</taxon>
        <taxon>Phaseoleae</taxon>
        <taxon>Canavalia</taxon>
    </lineage>
</organism>
<feature type="compositionally biased region" description="Basic and acidic residues" evidence="1">
    <location>
        <begin position="87"/>
        <end position="102"/>
    </location>
</feature>
<evidence type="ECO:0000313" key="3">
    <source>
        <dbReference type="Proteomes" id="UP001367508"/>
    </source>
</evidence>
<protein>
    <submittedName>
        <fullName evidence="2">Uncharacterized protein</fullName>
    </submittedName>
</protein>
<evidence type="ECO:0000313" key="2">
    <source>
        <dbReference type="EMBL" id="KAK7361311.1"/>
    </source>
</evidence>
<evidence type="ECO:0000256" key="1">
    <source>
        <dbReference type="SAM" id="MobiDB-lite"/>
    </source>
</evidence>
<proteinExistence type="predicted"/>
<dbReference type="Proteomes" id="UP001367508">
    <property type="component" value="Unassembled WGS sequence"/>
</dbReference>
<dbReference type="EMBL" id="JAYMYQ010000001">
    <property type="protein sequence ID" value="KAK7361311.1"/>
    <property type="molecule type" value="Genomic_DNA"/>
</dbReference>
<name>A0AAN9R6T3_CANGL</name>
<keyword evidence="3" id="KW-1185">Reference proteome</keyword>
<feature type="region of interest" description="Disordered" evidence="1">
    <location>
        <begin position="86"/>
        <end position="132"/>
    </location>
</feature>
<gene>
    <name evidence="2" type="ORF">VNO77_03361</name>
</gene>
<sequence>MGTITNSVPGIRLSSCTKCHWSMEFPIMLHAVMISLGEMLKRGKSCDHESPVLSADKPSRDENPMSKYRLGFNSSHRRGLNMMSRHPCHEHFDHKPENEHSCISEVGSGKPKKETPIEAPVSVIPISKPVED</sequence>
<comment type="caution">
    <text evidence="2">The sequence shown here is derived from an EMBL/GenBank/DDBJ whole genome shotgun (WGS) entry which is preliminary data.</text>
</comment>
<accession>A0AAN9R6T3</accession>
<reference evidence="2 3" key="1">
    <citation type="submission" date="2024-01" db="EMBL/GenBank/DDBJ databases">
        <title>The genomes of 5 underutilized Papilionoideae crops provide insights into root nodulation and disease resistanc.</title>
        <authorList>
            <person name="Jiang F."/>
        </authorList>
    </citation>
    <scope>NUCLEOTIDE SEQUENCE [LARGE SCALE GENOMIC DNA]</scope>
    <source>
        <strain evidence="2">LVBAO_FW01</strain>
        <tissue evidence="2">Leaves</tissue>
    </source>
</reference>
<dbReference type="AlphaFoldDB" id="A0AAN9R6T3"/>